<sequence length="372" mass="43194">MQFFFHHVGQAGSSDFDKTVFKDVDIAILNNKLTADIQDSAIKALSSLFPDGHFNCWGVPEGAKFVIRNLNAGDYVLLVESARIDGFIPALCHVKYYIQSLQPVLSEALWGNKKYPYIFFFQTEQLELPWIDFLEQVEYKPNFNPAGSFLSIRNERIAKFGEAEGYAKYLRTNYLKFMSTFNNISYEDLQKEKQSTIKEIREAPEYYDAYSKKEEINAELVEIHNLLIENGDDPLLTQDVKDSIRRYKYRDIAFSISVKQAYNFKCAICSLGVRGPKNETEVESAHFYPKGLNGSDDIRNGICLCRRHHWAFDVGWFAISDQYTVMINKNMPNDPDYDFIRDWEGKPINLPQAKACWPHLKFVREHRKVMNF</sequence>
<dbReference type="OrthoDB" id="67788at2"/>
<proteinExistence type="predicted"/>
<evidence type="ECO:0000259" key="1">
    <source>
        <dbReference type="Pfam" id="PF13391"/>
    </source>
</evidence>
<dbReference type="REBASE" id="692974">
    <property type="entry name" value="DauS27I"/>
</dbReference>
<dbReference type="InterPro" id="IPR003615">
    <property type="entry name" value="HNH_nuc"/>
</dbReference>
<keyword evidence="3" id="KW-1185">Reference proteome</keyword>
<protein>
    <recommendedName>
        <fullName evidence="1">HNH nuclease domain-containing protein</fullName>
    </recommendedName>
</protein>
<organism evidence="2 3">
    <name type="scientific">Dictyobacter aurantiacus</name>
    <dbReference type="NCBI Taxonomy" id="1936993"/>
    <lineage>
        <taxon>Bacteria</taxon>
        <taxon>Bacillati</taxon>
        <taxon>Chloroflexota</taxon>
        <taxon>Ktedonobacteria</taxon>
        <taxon>Ktedonobacterales</taxon>
        <taxon>Dictyobacteraceae</taxon>
        <taxon>Dictyobacter</taxon>
    </lineage>
</organism>
<dbReference type="RefSeq" id="WP_126597564.1">
    <property type="nucleotide sequence ID" value="NZ_BIFQ01000001.1"/>
</dbReference>
<feature type="domain" description="HNH nuclease" evidence="1">
    <location>
        <begin position="266"/>
        <end position="319"/>
    </location>
</feature>
<dbReference type="Proteomes" id="UP000287224">
    <property type="component" value="Unassembled WGS sequence"/>
</dbReference>
<dbReference type="AlphaFoldDB" id="A0A401ZIG1"/>
<evidence type="ECO:0000313" key="3">
    <source>
        <dbReference type="Proteomes" id="UP000287224"/>
    </source>
</evidence>
<comment type="caution">
    <text evidence="2">The sequence shown here is derived from an EMBL/GenBank/DDBJ whole genome shotgun (WGS) entry which is preliminary data.</text>
</comment>
<dbReference type="Pfam" id="PF13391">
    <property type="entry name" value="HNH_2"/>
    <property type="match status" value="1"/>
</dbReference>
<dbReference type="CDD" id="cd00085">
    <property type="entry name" value="HNHc"/>
    <property type="match status" value="1"/>
</dbReference>
<name>A0A401ZIG1_9CHLR</name>
<dbReference type="EMBL" id="BIFQ01000001">
    <property type="protein sequence ID" value="GCE06635.1"/>
    <property type="molecule type" value="Genomic_DNA"/>
</dbReference>
<gene>
    <name evidence="2" type="ORF">KDAU_39640</name>
</gene>
<evidence type="ECO:0000313" key="2">
    <source>
        <dbReference type="EMBL" id="GCE06635.1"/>
    </source>
</evidence>
<dbReference type="Gene3D" id="1.10.30.50">
    <property type="match status" value="1"/>
</dbReference>
<reference evidence="3" key="1">
    <citation type="submission" date="2018-12" db="EMBL/GenBank/DDBJ databases">
        <title>Tengunoibacter tsumagoiensis gen. nov., sp. nov., Dictyobacter kobayashii sp. nov., D. alpinus sp. nov., and D. joshuensis sp. nov. and description of Dictyobacteraceae fam. nov. within the order Ktedonobacterales isolated from Tengu-no-mugimeshi.</title>
        <authorList>
            <person name="Wang C.M."/>
            <person name="Zheng Y."/>
            <person name="Sakai Y."/>
            <person name="Toyoda A."/>
            <person name="Minakuchi Y."/>
            <person name="Abe K."/>
            <person name="Yokota A."/>
            <person name="Yabe S."/>
        </authorList>
    </citation>
    <scope>NUCLEOTIDE SEQUENCE [LARGE SCALE GENOMIC DNA]</scope>
    <source>
        <strain evidence="3">S-27</strain>
    </source>
</reference>
<accession>A0A401ZIG1</accession>